<organism evidence="1">
    <name type="scientific">Sesamum latifolium</name>
    <dbReference type="NCBI Taxonomy" id="2727402"/>
    <lineage>
        <taxon>Eukaryota</taxon>
        <taxon>Viridiplantae</taxon>
        <taxon>Streptophyta</taxon>
        <taxon>Embryophyta</taxon>
        <taxon>Tracheophyta</taxon>
        <taxon>Spermatophyta</taxon>
        <taxon>Magnoliopsida</taxon>
        <taxon>eudicotyledons</taxon>
        <taxon>Gunneridae</taxon>
        <taxon>Pentapetalae</taxon>
        <taxon>asterids</taxon>
        <taxon>lamiids</taxon>
        <taxon>Lamiales</taxon>
        <taxon>Pedaliaceae</taxon>
        <taxon>Sesamum</taxon>
    </lineage>
</organism>
<dbReference type="EMBL" id="JACGWN010000007">
    <property type="protein sequence ID" value="KAL0443816.1"/>
    <property type="molecule type" value="Genomic_DNA"/>
</dbReference>
<sequence>MDGYYNWTAHGEAKVLENDDDQPAQVCLETPVAPDMRTQWAEGANSSFPTGVSSYDYDVSGLLERFFDVVHAVDQPLYSGCDESQLAAVARLVNIKAKHNMSERCYDQDNIDMEYCKVCGDPRYKATRDRNPHRKKSPYAVLRYLPLTPRLQRLYASPATAEHMT</sequence>
<proteinExistence type="predicted"/>
<reference evidence="1" key="2">
    <citation type="journal article" date="2024" name="Plant">
        <title>Genomic evolution and insights into agronomic trait innovations of Sesamum species.</title>
        <authorList>
            <person name="Miao H."/>
            <person name="Wang L."/>
            <person name="Qu L."/>
            <person name="Liu H."/>
            <person name="Sun Y."/>
            <person name="Le M."/>
            <person name="Wang Q."/>
            <person name="Wei S."/>
            <person name="Zheng Y."/>
            <person name="Lin W."/>
            <person name="Duan Y."/>
            <person name="Cao H."/>
            <person name="Xiong S."/>
            <person name="Wang X."/>
            <person name="Wei L."/>
            <person name="Li C."/>
            <person name="Ma Q."/>
            <person name="Ju M."/>
            <person name="Zhao R."/>
            <person name="Li G."/>
            <person name="Mu C."/>
            <person name="Tian Q."/>
            <person name="Mei H."/>
            <person name="Zhang T."/>
            <person name="Gao T."/>
            <person name="Zhang H."/>
        </authorList>
    </citation>
    <scope>NUCLEOTIDE SEQUENCE</scope>
    <source>
        <strain evidence="1">KEN1</strain>
    </source>
</reference>
<protein>
    <submittedName>
        <fullName evidence="1">Uncharacterized protein</fullName>
    </submittedName>
</protein>
<gene>
    <name evidence="1" type="ORF">Slati_2104300</name>
</gene>
<name>A0AAW2WV26_9LAMI</name>
<comment type="caution">
    <text evidence="1">The sequence shown here is derived from an EMBL/GenBank/DDBJ whole genome shotgun (WGS) entry which is preliminary data.</text>
</comment>
<accession>A0AAW2WV26</accession>
<dbReference type="AlphaFoldDB" id="A0AAW2WV26"/>
<evidence type="ECO:0000313" key="1">
    <source>
        <dbReference type="EMBL" id="KAL0443816.1"/>
    </source>
</evidence>
<reference evidence="1" key="1">
    <citation type="submission" date="2020-06" db="EMBL/GenBank/DDBJ databases">
        <authorList>
            <person name="Li T."/>
            <person name="Hu X."/>
            <person name="Zhang T."/>
            <person name="Song X."/>
            <person name="Zhang H."/>
            <person name="Dai N."/>
            <person name="Sheng W."/>
            <person name="Hou X."/>
            <person name="Wei L."/>
        </authorList>
    </citation>
    <scope>NUCLEOTIDE SEQUENCE</scope>
    <source>
        <strain evidence="1">KEN1</strain>
        <tissue evidence="1">Leaf</tissue>
    </source>
</reference>